<keyword evidence="2" id="KW-1185">Reference proteome</keyword>
<accession>A0A5S5BX75</accession>
<reference evidence="1 2" key="1">
    <citation type="submission" date="2019-07" db="EMBL/GenBank/DDBJ databases">
        <title>Genomic Encyclopedia of Type Strains, Phase III (KMG-III): the genomes of soil and plant-associated and newly described type strains.</title>
        <authorList>
            <person name="Whitman W."/>
        </authorList>
    </citation>
    <scope>NUCLEOTIDE SEQUENCE [LARGE SCALE GENOMIC DNA]</scope>
    <source>
        <strain evidence="1 2">BL24</strain>
    </source>
</reference>
<name>A0A5S5BX75_9BACL</name>
<protein>
    <submittedName>
        <fullName evidence="1">Uncharacterized protein</fullName>
    </submittedName>
</protein>
<dbReference type="RefSeq" id="WP_148932581.1">
    <property type="nucleotide sequence ID" value="NZ_VNHS01000012.1"/>
</dbReference>
<evidence type="ECO:0000313" key="1">
    <source>
        <dbReference type="EMBL" id="TYP70233.1"/>
    </source>
</evidence>
<dbReference type="Proteomes" id="UP000323257">
    <property type="component" value="Unassembled WGS sequence"/>
</dbReference>
<evidence type="ECO:0000313" key="2">
    <source>
        <dbReference type="Proteomes" id="UP000323257"/>
    </source>
</evidence>
<dbReference type="AlphaFoldDB" id="A0A5S5BX75"/>
<proteinExistence type="predicted"/>
<comment type="caution">
    <text evidence="1">The sequence shown here is derived from an EMBL/GenBank/DDBJ whole genome shotgun (WGS) entry which is preliminary data.</text>
</comment>
<dbReference type="OrthoDB" id="1822075at2"/>
<sequence length="113" mass="13919">MQYHHDRIQGIDPEGLLYIDDDGRERTIDFETCRRNWMHHSGVSESRCVAWRDIYDEPPYIEFFSEPKIRFTFPYKRTWREKWRRHPSELGERYFRATVDALNREGWTTFDLS</sequence>
<organism evidence="1 2">
    <name type="scientific">Paenibacillus methanolicus</name>
    <dbReference type="NCBI Taxonomy" id="582686"/>
    <lineage>
        <taxon>Bacteria</taxon>
        <taxon>Bacillati</taxon>
        <taxon>Bacillota</taxon>
        <taxon>Bacilli</taxon>
        <taxon>Bacillales</taxon>
        <taxon>Paenibacillaceae</taxon>
        <taxon>Paenibacillus</taxon>
    </lineage>
</organism>
<gene>
    <name evidence="1" type="ORF">BCM02_112213</name>
</gene>
<dbReference type="EMBL" id="VNHS01000012">
    <property type="protein sequence ID" value="TYP70233.1"/>
    <property type="molecule type" value="Genomic_DNA"/>
</dbReference>